<evidence type="ECO:0000313" key="1">
    <source>
        <dbReference type="EMBL" id="KTC66201.1"/>
    </source>
</evidence>
<comment type="caution">
    <text evidence="1">The sequence shown here is derived from an EMBL/GenBank/DDBJ whole genome shotgun (WGS) entry which is preliminary data.</text>
</comment>
<keyword evidence="2" id="KW-1185">Reference proteome</keyword>
<dbReference type="Proteomes" id="UP000054859">
    <property type="component" value="Unassembled WGS sequence"/>
</dbReference>
<dbReference type="AlphaFoldDB" id="A0A0W0R5A9"/>
<proteinExistence type="predicted"/>
<dbReference type="STRING" id="45056.Lade_0859"/>
<dbReference type="PATRIC" id="fig|45056.6.peg.889"/>
<name>A0A0W0R5A9_9GAMM</name>
<organism evidence="1 2">
    <name type="scientific">Legionella adelaidensis</name>
    <dbReference type="NCBI Taxonomy" id="45056"/>
    <lineage>
        <taxon>Bacteria</taxon>
        <taxon>Pseudomonadati</taxon>
        <taxon>Pseudomonadota</taxon>
        <taxon>Gammaproteobacteria</taxon>
        <taxon>Legionellales</taxon>
        <taxon>Legionellaceae</taxon>
        <taxon>Legionella</taxon>
    </lineage>
</organism>
<protein>
    <submittedName>
        <fullName evidence="1">Uncharacterized protein</fullName>
    </submittedName>
</protein>
<sequence length="407" mass="45096">MPTTQLQVIDQNLCSGGSESCGYHTFKNALLVMLHTKGLISDKQFSDLRNNKAFFEAVLAQTVHTHGHGASDVTLPVFLTRLSQAHKGDFDFSRFGIRNTDLAQLNITPDGTQNITAANYVLYPGAPGHGLGGMEEDLLVAASTVKLAKTKGATNHVFALGLNNEHWVTAAMTQDATGQRSWTFMDSWRNQTRYKDTVVHKIEAVLTKTDAELKDYLLEAYTNSNNNFNQLLSLLNPETGEPFVGEEDDALARFNGQPQKVDWVANRFQFMQHTGWLTAQTPEEKAHVVNLYNVAHYILTTANDPDTIQKMQPICEQLRKSRDGELHEEVAQDQPAQVIAAPAKDVSHPIDEDALKKQQEAAINAVTHSEPKPTEGFVARFVNAIRTIWEGIKSAAEYVARSVGIVR</sequence>
<reference evidence="1 2" key="1">
    <citation type="submission" date="2015-11" db="EMBL/GenBank/DDBJ databases">
        <title>Identification of large and diverse effector repertoires of 38 Legionella species.</title>
        <authorList>
            <person name="Burstein D."/>
            <person name="Amaro F."/>
            <person name="Zusman T."/>
            <person name="Lifshitz Z."/>
            <person name="Cohen O."/>
            <person name="Gilbert J.A."/>
            <person name="Pupko T."/>
            <person name="Shuman H.A."/>
            <person name="Segal G."/>
        </authorList>
    </citation>
    <scope>NUCLEOTIDE SEQUENCE [LARGE SCALE GENOMIC DNA]</scope>
    <source>
        <strain evidence="1 2">1762-AUS-E</strain>
    </source>
</reference>
<dbReference type="EMBL" id="LNKA01000001">
    <property type="protein sequence ID" value="KTC66201.1"/>
    <property type="molecule type" value="Genomic_DNA"/>
</dbReference>
<dbReference type="RefSeq" id="WP_058461898.1">
    <property type="nucleotide sequence ID" value="NZ_CAAAHS010000005.1"/>
</dbReference>
<dbReference type="OrthoDB" id="5660743at2"/>
<accession>A0A0W0R5A9</accession>
<evidence type="ECO:0000313" key="2">
    <source>
        <dbReference type="Proteomes" id="UP000054859"/>
    </source>
</evidence>
<gene>
    <name evidence="1" type="ORF">Lade_0859</name>
</gene>